<reference evidence="2 3" key="1">
    <citation type="submission" date="2016-09" db="EMBL/GenBank/DDBJ databases">
        <title>The draft genome of Dichanthelium oligosanthes: A C3 panicoid grass species.</title>
        <authorList>
            <person name="Studer A.J."/>
            <person name="Schnable J.C."/>
            <person name="Brutnell T.P."/>
        </authorList>
    </citation>
    <scope>NUCLEOTIDE SEQUENCE [LARGE SCALE GENOMIC DNA]</scope>
    <source>
        <strain evidence="3">cv. Kellogg 1175</strain>
        <tissue evidence="2">Leaf</tissue>
    </source>
</reference>
<organism evidence="2 3">
    <name type="scientific">Dichanthelium oligosanthes</name>
    <dbReference type="NCBI Taxonomy" id="888268"/>
    <lineage>
        <taxon>Eukaryota</taxon>
        <taxon>Viridiplantae</taxon>
        <taxon>Streptophyta</taxon>
        <taxon>Embryophyta</taxon>
        <taxon>Tracheophyta</taxon>
        <taxon>Spermatophyta</taxon>
        <taxon>Magnoliopsida</taxon>
        <taxon>Liliopsida</taxon>
        <taxon>Poales</taxon>
        <taxon>Poaceae</taxon>
        <taxon>PACMAD clade</taxon>
        <taxon>Panicoideae</taxon>
        <taxon>Panicodae</taxon>
        <taxon>Paniceae</taxon>
        <taxon>Dichantheliinae</taxon>
        <taxon>Dichanthelium</taxon>
    </lineage>
</organism>
<dbReference type="Proteomes" id="UP000095767">
    <property type="component" value="Unassembled WGS sequence"/>
</dbReference>
<feature type="domain" description="DUF6598" evidence="1">
    <location>
        <begin position="1"/>
        <end position="78"/>
    </location>
</feature>
<dbReference type="Pfam" id="PF20241">
    <property type="entry name" value="DUF6598"/>
    <property type="match status" value="1"/>
</dbReference>
<evidence type="ECO:0000313" key="2">
    <source>
        <dbReference type="EMBL" id="OEL38699.1"/>
    </source>
</evidence>
<dbReference type="OrthoDB" id="682945at2759"/>
<dbReference type="InterPro" id="IPR046533">
    <property type="entry name" value="DUF6598"/>
</dbReference>
<comment type="caution">
    <text evidence="2">The sequence shown here is derived from an EMBL/GenBank/DDBJ whole genome shotgun (WGS) entry which is preliminary data.</text>
</comment>
<gene>
    <name evidence="2" type="ORF">BAE44_0000282</name>
</gene>
<keyword evidence="3" id="KW-1185">Reference proteome</keyword>
<protein>
    <recommendedName>
        <fullName evidence="1">DUF6598 domain-containing protein</fullName>
    </recommendedName>
</protein>
<dbReference type="EMBL" id="LWDX02000860">
    <property type="protein sequence ID" value="OEL38699.1"/>
    <property type="molecule type" value="Genomic_DNA"/>
</dbReference>
<proteinExistence type="predicted"/>
<dbReference type="AlphaFoldDB" id="A0A1E5WMT7"/>
<sequence>MKIKTGEHEKDDLQLIDGISVIDIMDTRDRSVFTCRIIGDCGAIDISASSLEAAVEATVEIVISEVQGSFNMLLDCFTCELGSEPSGSSEYFCSFKARNHGHVNELLKTDFATISVKVTWSVLPCPWTTLKALLESHGYDK</sequence>
<name>A0A1E5WMT7_9POAL</name>
<dbReference type="STRING" id="888268.A0A1E5WMT7"/>
<evidence type="ECO:0000259" key="1">
    <source>
        <dbReference type="Pfam" id="PF20241"/>
    </source>
</evidence>
<dbReference type="PANTHER" id="PTHR33065">
    <property type="entry name" value="OS07G0486400 PROTEIN"/>
    <property type="match status" value="1"/>
</dbReference>
<evidence type="ECO:0000313" key="3">
    <source>
        <dbReference type="Proteomes" id="UP000095767"/>
    </source>
</evidence>
<accession>A0A1E5WMT7</accession>
<dbReference type="PANTHER" id="PTHR33065:SF176">
    <property type="entry name" value="DUF6598 DOMAIN-CONTAINING PROTEIN"/>
    <property type="match status" value="1"/>
</dbReference>